<evidence type="ECO:0000259" key="2">
    <source>
        <dbReference type="Pfam" id="PF04909"/>
    </source>
</evidence>
<dbReference type="GO" id="GO:0016787">
    <property type="term" value="F:hydrolase activity"/>
    <property type="evidence" value="ECO:0007669"/>
    <property type="project" value="InterPro"/>
</dbReference>
<dbReference type="GO" id="GO:0016831">
    <property type="term" value="F:carboxy-lyase activity"/>
    <property type="evidence" value="ECO:0007669"/>
    <property type="project" value="InterPro"/>
</dbReference>
<reference evidence="4" key="1">
    <citation type="submission" date="2016-10" db="EMBL/GenBank/DDBJ databases">
        <authorList>
            <person name="Varghese N."/>
            <person name="Submissions S."/>
        </authorList>
    </citation>
    <scope>NUCLEOTIDE SEQUENCE [LARGE SCALE GENOMIC DNA]</scope>
    <source>
        <strain evidence="4">DSM 24729</strain>
    </source>
</reference>
<dbReference type="SUPFAM" id="SSF51556">
    <property type="entry name" value="Metallo-dependent hydrolases"/>
    <property type="match status" value="1"/>
</dbReference>
<feature type="domain" description="Amidohydrolase-related" evidence="2">
    <location>
        <begin position="84"/>
        <end position="263"/>
    </location>
</feature>
<evidence type="ECO:0000313" key="4">
    <source>
        <dbReference type="Proteomes" id="UP000182114"/>
    </source>
</evidence>
<keyword evidence="4" id="KW-1185">Reference proteome</keyword>
<evidence type="ECO:0000313" key="3">
    <source>
        <dbReference type="EMBL" id="SDE52538.1"/>
    </source>
</evidence>
<dbReference type="InterPro" id="IPR032465">
    <property type="entry name" value="ACMSD"/>
</dbReference>
<dbReference type="Pfam" id="PF04909">
    <property type="entry name" value="Amidohydro_2"/>
    <property type="match status" value="1"/>
</dbReference>
<dbReference type="InterPro" id="IPR032466">
    <property type="entry name" value="Metal_Hydrolase"/>
</dbReference>
<protein>
    <recommendedName>
        <fullName evidence="2">Amidohydrolase-related domain-containing protein</fullName>
    </recommendedName>
</protein>
<dbReference type="Gene3D" id="3.20.20.140">
    <property type="entry name" value="Metal-dependent hydrolases"/>
    <property type="match status" value="1"/>
</dbReference>
<dbReference type="EMBL" id="FNBD01000001">
    <property type="protein sequence ID" value="SDE52538.1"/>
    <property type="molecule type" value="Genomic_DNA"/>
</dbReference>
<dbReference type="CDD" id="cd01292">
    <property type="entry name" value="metallo-dependent_hydrolases"/>
    <property type="match status" value="1"/>
</dbReference>
<dbReference type="AlphaFoldDB" id="A0A1G7DM11"/>
<dbReference type="Proteomes" id="UP000182114">
    <property type="component" value="Unassembled WGS sequence"/>
</dbReference>
<dbReference type="PANTHER" id="PTHR21240">
    <property type="entry name" value="2-AMINO-3-CARBOXYLMUCONATE-6-SEMIALDEHYDE DECARBOXYLASE"/>
    <property type="match status" value="1"/>
</dbReference>
<dbReference type="PANTHER" id="PTHR21240:SF19">
    <property type="entry name" value="CATALYTIC_ HYDROLASE"/>
    <property type="match status" value="1"/>
</dbReference>
<gene>
    <name evidence="3" type="ORF">SAMN04487992_101652</name>
</gene>
<name>A0A1G7DM11_9FLAO</name>
<evidence type="ECO:0000256" key="1">
    <source>
        <dbReference type="ARBA" id="ARBA00023239"/>
    </source>
</evidence>
<dbReference type="InterPro" id="IPR006680">
    <property type="entry name" value="Amidohydro-rel"/>
</dbReference>
<organism evidence="3 4">
    <name type="scientific">Cellulophaga baltica</name>
    <dbReference type="NCBI Taxonomy" id="76594"/>
    <lineage>
        <taxon>Bacteria</taxon>
        <taxon>Pseudomonadati</taxon>
        <taxon>Bacteroidota</taxon>
        <taxon>Flavobacteriia</taxon>
        <taxon>Flavobacteriales</taxon>
        <taxon>Flavobacteriaceae</taxon>
        <taxon>Cellulophaga</taxon>
    </lineage>
</organism>
<accession>A0A1G7DM11</accession>
<dbReference type="eggNOG" id="COG2159">
    <property type="taxonomic scope" value="Bacteria"/>
</dbReference>
<keyword evidence="1" id="KW-0456">Lyase</keyword>
<proteinExistence type="predicted"/>
<dbReference type="RefSeq" id="WP_074537343.1">
    <property type="nucleotide sequence ID" value="NZ_FNBD01000001.1"/>
</dbReference>
<sequence length="271" mass="31566">MIIDVHTHINNYHEDRVVSLEECLDKLTQTMIDNHVDYSLVLTSYKVNEHRPSTKQVVEAIKGRDNLGVVAGISYLNYNYRDLREIGDYLEQGLIKALKFYPGYEPFYPNDIRLKVVYEMALEYDVPVMFHSGDTYAPTGRIKYSHPIHIDDLAVDYPDLKIVICHVGNPWIKDCMEVVYKNKNVYADISGLVLGDFSTKFEKYMKKGIEEMITYAGNPKYLLYGTDWPISNMKSYLKFMKHLNIPEDKKELILWQNAAELYKIDVSKLKK</sequence>